<evidence type="ECO:0000259" key="4">
    <source>
        <dbReference type="PROSITE" id="PS50042"/>
    </source>
</evidence>
<dbReference type="PANTHER" id="PTHR24567">
    <property type="entry name" value="CRP FAMILY TRANSCRIPTIONAL REGULATORY PROTEIN"/>
    <property type="match status" value="1"/>
</dbReference>
<dbReference type="InterPro" id="IPR050397">
    <property type="entry name" value="Env_Response_Regulators"/>
</dbReference>
<dbReference type="GO" id="GO:0003677">
    <property type="term" value="F:DNA binding"/>
    <property type="evidence" value="ECO:0007669"/>
    <property type="project" value="UniProtKB-KW"/>
</dbReference>
<dbReference type="GO" id="GO:0003700">
    <property type="term" value="F:DNA-binding transcription factor activity"/>
    <property type="evidence" value="ECO:0007669"/>
    <property type="project" value="TreeGrafter"/>
</dbReference>
<feature type="domain" description="HTH crp-type" evidence="5">
    <location>
        <begin position="140"/>
        <end position="212"/>
    </location>
</feature>
<dbReference type="InterPro" id="IPR014710">
    <property type="entry name" value="RmlC-like_jellyroll"/>
</dbReference>
<dbReference type="PROSITE" id="PS51063">
    <property type="entry name" value="HTH_CRP_2"/>
    <property type="match status" value="1"/>
</dbReference>
<keyword evidence="1" id="KW-0805">Transcription regulation</keyword>
<dbReference type="SMART" id="SM00100">
    <property type="entry name" value="cNMP"/>
    <property type="match status" value="1"/>
</dbReference>
<evidence type="ECO:0000256" key="1">
    <source>
        <dbReference type="ARBA" id="ARBA00023015"/>
    </source>
</evidence>
<keyword evidence="3" id="KW-0804">Transcription</keyword>
<dbReference type="InterPro" id="IPR018490">
    <property type="entry name" value="cNMP-bd_dom_sf"/>
</dbReference>
<name>A0AA37Q3F0_9BACT</name>
<dbReference type="Pfam" id="PF13545">
    <property type="entry name" value="HTH_Crp_2"/>
    <property type="match status" value="1"/>
</dbReference>
<reference evidence="6" key="1">
    <citation type="submission" date="2022-08" db="EMBL/GenBank/DDBJ databases">
        <title>Draft genome sequencing of Roseisolibacter agri AW1220.</title>
        <authorList>
            <person name="Tobiishi Y."/>
            <person name="Tonouchi A."/>
        </authorList>
    </citation>
    <scope>NUCLEOTIDE SEQUENCE</scope>
    <source>
        <strain evidence="6">AW1220</strain>
    </source>
</reference>
<organism evidence="6 7">
    <name type="scientific">Roseisolibacter agri</name>
    <dbReference type="NCBI Taxonomy" id="2014610"/>
    <lineage>
        <taxon>Bacteria</taxon>
        <taxon>Pseudomonadati</taxon>
        <taxon>Gemmatimonadota</taxon>
        <taxon>Gemmatimonadia</taxon>
        <taxon>Gemmatimonadales</taxon>
        <taxon>Gemmatimonadaceae</taxon>
        <taxon>Roseisolibacter</taxon>
    </lineage>
</organism>
<proteinExistence type="predicted"/>
<dbReference type="Proteomes" id="UP001161325">
    <property type="component" value="Unassembled WGS sequence"/>
</dbReference>
<dbReference type="InterPro" id="IPR000595">
    <property type="entry name" value="cNMP-bd_dom"/>
</dbReference>
<dbReference type="PROSITE" id="PS50042">
    <property type="entry name" value="CNMP_BINDING_3"/>
    <property type="match status" value="1"/>
</dbReference>
<evidence type="ECO:0000313" key="6">
    <source>
        <dbReference type="EMBL" id="GLC25864.1"/>
    </source>
</evidence>
<protein>
    <recommendedName>
        <fullName evidence="8">Crp/Fnr family transcriptional regulator</fullName>
    </recommendedName>
</protein>
<dbReference type="SUPFAM" id="SSF51206">
    <property type="entry name" value="cAMP-binding domain-like"/>
    <property type="match status" value="1"/>
</dbReference>
<evidence type="ECO:0000256" key="2">
    <source>
        <dbReference type="ARBA" id="ARBA00023125"/>
    </source>
</evidence>
<keyword evidence="7" id="KW-1185">Reference proteome</keyword>
<keyword evidence="2" id="KW-0238">DNA-binding</keyword>
<dbReference type="Gene3D" id="2.60.120.10">
    <property type="entry name" value="Jelly Rolls"/>
    <property type="match status" value="1"/>
</dbReference>
<gene>
    <name evidence="6" type="ORF">rosag_23770</name>
</gene>
<evidence type="ECO:0008006" key="8">
    <source>
        <dbReference type="Google" id="ProtNLM"/>
    </source>
</evidence>
<dbReference type="CDD" id="cd00038">
    <property type="entry name" value="CAP_ED"/>
    <property type="match status" value="1"/>
</dbReference>
<dbReference type="PANTHER" id="PTHR24567:SF74">
    <property type="entry name" value="HTH-TYPE TRANSCRIPTIONAL REGULATOR ARCR"/>
    <property type="match status" value="1"/>
</dbReference>
<evidence type="ECO:0000259" key="5">
    <source>
        <dbReference type="PROSITE" id="PS51063"/>
    </source>
</evidence>
<dbReference type="EMBL" id="BRXS01000003">
    <property type="protein sequence ID" value="GLC25864.1"/>
    <property type="molecule type" value="Genomic_DNA"/>
</dbReference>
<feature type="domain" description="Cyclic nucleotide-binding" evidence="4">
    <location>
        <begin position="6"/>
        <end position="126"/>
    </location>
</feature>
<dbReference type="RefSeq" id="WP_284350322.1">
    <property type="nucleotide sequence ID" value="NZ_BRXS01000003.1"/>
</dbReference>
<dbReference type="AlphaFoldDB" id="A0AA37Q3F0"/>
<dbReference type="GO" id="GO:0005829">
    <property type="term" value="C:cytosol"/>
    <property type="evidence" value="ECO:0007669"/>
    <property type="project" value="TreeGrafter"/>
</dbReference>
<sequence length="243" mass="25748">MSSKRPVTRLAPDARAALLAYGARATWPGGFAIYQRAQPADGVFVVLSGRVVLRSRVKAGRGFVPVVAAEGETFGAEGLIPGSSYVTDARAEEASETLHLSAAQLRSCLREQPLVGGALLAQLMVERSALLEKLRELATLSVEERLIASVVRMADQSGLSDDAPLVLGPAQYRLLCELVGATRESVSLVFNRLVSAGLVEREGTTFSVPDVGALAKRLSATWVEEDTAVPMTREDGGSIATRA</sequence>
<dbReference type="InterPro" id="IPR012318">
    <property type="entry name" value="HTH_CRP"/>
</dbReference>
<accession>A0AA37Q3F0</accession>
<comment type="caution">
    <text evidence="6">The sequence shown here is derived from an EMBL/GenBank/DDBJ whole genome shotgun (WGS) entry which is preliminary data.</text>
</comment>
<evidence type="ECO:0000256" key="3">
    <source>
        <dbReference type="ARBA" id="ARBA00023163"/>
    </source>
</evidence>
<dbReference type="InterPro" id="IPR036390">
    <property type="entry name" value="WH_DNA-bd_sf"/>
</dbReference>
<dbReference type="SUPFAM" id="SSF46785">
    <property type="entry name" value="Winged helix' DNA-binding domain"/>
    <property type="match status" value="1"/>
</dbReference>
<dbReference type="Pfam" id="PF00027">
    <property type="entry name" value="cNMP_binding"/>
    <property type="match status" value="1"/>
</dbReference>
<evidence type="ECO:0000313" key="7">
    <source>
        <dbReference type="Proteomes" id="UP001161325"/>
    </source>
</evidence>